<gene>
    <name evidence="15" type="ORF">BX591_10239</name>
</gene>
<feature type="domain" description="Trimeric autotransporter adhesin YadA-like stalk" evidence="13">
    <location>
        <begin position="144"/>
        <end position="184"/>
    </location>
</feature>
<feature type="domain" description="ESPR" evidence="14">
    <location>
        <begin position="1"/>
        <end position="49"/>
    </location>
</feature>
<feature type="domain" description="Trimeric autotransporter adhesin YadA-like stalk" evidence="13">
    <location>
        <begin position="1495"/>
        <end position="1523"/>
    </location>
</feature>
<evidence type="ECO:0000313" key="16">
    <source>
        <dbReference type="Proteomes" id="UP000248918"/>
    </source>
</evidence>
<dbReference type="EMBL" id="QLTK01000002">
    <property type="protein sequence ID" value="RAS37759.1"/>
    <property type="molecule type" value="Genomic_DNA"/>
</dbReference>
<keyword evidence="8" id="KW-0653">Protein transport</keyword>
<feature type="domain" description="Trimeric autotransporter adhesin YadA-like stalk" evidence="13">
    <location>
        <begin position="1371"/>
        <end position="1399"/>
    </location>
</feature>
<feature type="domain" description="Trimeric autotransporter adhesin YadA-like stalk" evidence="13">
    <location>
        <begin position="1247"/>
        <end position="1286"/>
    </location>
</feature>
<feature type="domain" description="Trimeric autotransporter adhesin YadA-like stalk" evidence="13">
    <location>
        <begin position="873"/>
        <end position="911"/>
    </location>
</feature>
<feature type="domain" description="Trimeric autotransporter adhesin YadA-like stalk" evidence="13">
    <location>
        <begin position="1618"/>
        <end position="1659"/>
    </location>
</feature>
<dbReference type="Proteomes" id="UP000248918">
    <property type="component" value="Unassembled WGS sequence"/>
</dbReference>
<feature type="domain" description="Trimeric autotransporter adhesin YadA-like C-terminal membrane anchor" evidence="11">
    <location>
        <begin position="1998"/>
        <end position="2056"/>
    </location>
</feature>
<feature type="domain" description="Trimeric autotransporter adhesin YadA-like head" evidence="12">
    <location>
        <begin position="287"/>
        <end position="308"/>
    </location>
</feature>
<feature type="domain" description="Trimeric autotransporter adhesin YadA-like head" evidence="12">
    <location>
        <begin position="815"/>
        <end position="839"/>
    </location>
</feature>
<keyword evidence="5" id="KW-1134">Transmembrane beta strand</keyword>
<evidence type="ECO:0000256" key="9">
    <source>
        <dbReference type="ARBA" id="ARBA00023136"/>
    </source>
</evidence>
<feature type="domain" description="Trimeric autotransporter adhesin YadA-like head" evidence="12">
    <location>
        <begin position="591"/>
        <end position="617"/>
    </location>
</feature>
<feature type="domain" description="Trimeric autotransporter adhesin YadA-like stalk" evidence="13">
    <location>
        <begin position="1770"/>
        <end position="1803"/>
    </location>
</feature>
<feature type="domain" description="Trimeric autotransporter adhesin YadA-like stalk" evidence="13">
    <location>
        <begin position="1099"/>
        <end position="1141"/>
    </location>
</feature>
<dbReference type="Gene3D" id="6.10.250.2120">
    <property type="match status" value="2"/>
</dbReference>
<feature type="domain" description="Trimeric autotransporter adhesin YadA-like stalk" evidence="13">
    <location>
        <begin position="979"/>
        <end position="1019"/>
    </location>
</feature>
<evidence type="ECO:0000313" key="15">
    <source>
        <dbReference type="EMBL" id="RAS37759.1"/>
    </source>
</evidence>
<accession>A0A329CST8</accession>
<evidence type="ECO:0000256" key="10">
    <source>
        <dbReference type="ARBA" id="ARBA00023237"/>
    </source>
</evidence>
<feature type="domain" description="Trimeric autotransporter adhesin YadA-like head" evidence="12">
    <location>
        <begin position="844"/>
        <end position="867"/>
    </location>
</feature>
<feature type="domain" description="Trimeric autotransporter adhesin YadA-like head" evidence="12">
    <location>
        <begin position="505"/>
        <end position="531"/>
    </location>
</feature>
<proteinExistence type="inferred from homology"/>
<feature type="domain" description="Trimeric autotransporter adhesin YadA-like stalk" evidence="13">
    <location>
        <begin position="621"/>
        <end position="660"/>
    </location>
</feature>
<feature type="domain" description="Trimeric autotransporter adhesin YadA-like stalk" evidence="13">
    <location>
        <begin position="340"/>
        <end position="376"/>
    </location>
</feature>
<dbReference type="Gene3D" id="1.20.5.2280">
    <property type="match status" value="1"/>
</dbReference>
<dbReference type="SUPFAM" id="SSF54523">
    <property type="entry name" value="Pili subunits"/>
    <property type="match status" value="1"/>
</dbReference>
<evidence type="ECO:0000256" key="1">
    <source>
        <dbReference type="ARBA" id="ARBA00004241"/>
    </source>
</evidence>
<protein>
    <submittedName>
        <fullName evidence="15">Autotransporter adhesin</fullName>
    </submittedName>
</protein>
<sequence length="2056" mass="200752">MNKSYKTVWNEATGTYVAAPEVANARGKKSTTKRLLTIGGLAAMASLTAIDASANGSLQLCPTGDASGGAGYGYAGGSTIGCPAVNGTAFQGYAFSLHNQGDGGGGYGLDTSTARITGYDNGTLELKGTNGISALNQLQMNGNKITNLAKGTADTDAVNVSQLKGVTSALGGGTTVNSDGTVKAPAYTIGGTTYNNVGDALSAAAASGNSKYFHTNSTAADSQATGGESIAVGGGAKAVGAASIALGNNAQNVAASSNSIAIGGDSKSSDKSVTIGNGADTSTQAWSTAIGTNAKSTGQYGVALGGGAVASGSQSVALGANSVSDRANAVSMGSSSLQRQIIQVAKGTADTDAVNVSQLKGVTGALGGGSAVNADGTIKAPTYTVQGQTATDVGSALSKIDGATTKNTGDITTINNNINNLQKDSLQWNGTAGAFDAKHGTSATNKIIDVAAGTLNATSTDAVNGSQLYATNQNVSNVTNTVNNITNGGGVKYFHTNSTGADSQATGGESIAVGGGAKAVGAASIALGNNAQNVAASNNSIAIGGDSKSSDKSVTIGNGADTSTQAWSTAIGTNAKSTGQYGVALGGGAVASGSQSVALGANSVSDRANAVSMGSSSLQRQIIQVAKGTADTDAVNVSQLKGVTGALGGGSAVNADGTVKAPAYTIGGTTYNNVGDALSAAAASGADPLAVKYDHSSKGAVTLNKGGAAVTIGNVKAATANDQAVNFGQLKSVSTSEAAALGGGSTVNADGTITKPKYKVGGKDAVGVDGAVTALDGRIDGVAGDVTNLGDQITNITNKGTKYFHANSTGVDSSATGVNAIAVGESAQSAGTEGVAMGKAANVSGKYSVALGSSSTADRDNTVSLGSATYQRQVVNMAKGTADTDAVNVSQLKGVTSALGGGSAVNTDGTIKAPTYTVQGQTANDLGTALSKIDGATTKNTGDITTINNNINNLQKDSLQWDTAAGSFTAKHGTSATNKIANVAAGTAATDAVNFGQLTAASTSEAAALGGGSTVNADGTITKPKYKVGGKDAVGVDGAVAALDGRIDGVAGDVTNISNNINNGTVGLVQQASKGAKLTVGKDTDGSVVDFLGTAGARQLTNVAKGAVNATSVDAINGSQLFGTAQSAADAFGGGSTVDANGKITKPKYNIGGADYNNVGDALSAVQTTAAGTDAMAVKYDTAAKTAITLAGDGGTTLSNVAAGKADMDAVNVKQLKDAGIIDGNGNSVKAVLFDGPNGEANVAGKKIVNVAAGTAATDAVNFGQLTAAAASEAAALGGGSTANADGTITLPEYKLDGGNTTADNVGDAITNLDGRTTDNSSAITNITNNINNGTIGLVQQAAAGEKLTVGKETDGTEVNFTGKAGDRMLTGLSAGTVDNAAVNVSQLKGAIDTIGGGASVDPTTGKVINPTWIINKHTDGSGGTTVTNVGDAITNIDDRVTNVQGDVTNITNQINNGSIGMVQQAAAGEKLTVGKDTDGTEVNFTGTAGDRMLTGVAAGTVDTAAVNLAQLKGAIDGLGGGASVDPTTGAVTGPTYNVTNIDGTTTEVHNAGDAISTIDGRVTNIDGRVTNVEGDITNIMNGTSGMVQQAAAGEKLTVGKDTDGKVVDFTGTAGERQLTGVAAGAVNATSVDAINGAQLFGVSQSVADAMGGGSTVNPDGTISAPSYTVGGTTVNNVGDAITNIDGRVTQNAGDINTINNTLNNITNGGGITYFHANSTLADSQALGMESVAIGGNAQSRAVNSVALGSNSVADRANSVSVGSAGNERQITNVAAGTADTDAVNVAQLKASGIINPDGTTNTAVTYDKNADGTTNYSSITMGDGVAGGTTIHNLAEGTAGNDAVNVNQMNQAISSVTNIAQAANNPMFSADGNRDTEGAIASGTHATAMGANANASAANSVALGANSVADRASTVSVGSAGNERQITNVAAGTATTDAVNVGQMNESIGAAIGNLPAGMTAKDYADQQVKGVQSSVNQVARGAYSGVAAATALSMIPDVDLGKTIAVGVGTANYKGYQATAIGASVRITQNLKAKLGAGISAAGTTVGVGASYQW</sequence>
<feature type="domain" description="Trimeric autotransporter adhesin YadA-like stalk" evidence="13">
    <location>
        <begin position="1198"/>
        <end position="1219"/>
    </location>
</feature>
<dbReference type="InterPro" id="IPR011049">
    <property type="entry name" value="Serralysin-like_metalloprot_C"/>
</dbReference>
<evidence type="ECO:0000256" key="3">
    <source>
        <dbReference type="ARBA" id="ARBA00005848"/>
    </source>
</evidence>
<dbReference type="Gene3D" id="2.150.10.10">
    <property type="entry name" value="Serralysin-like metalloprotease, C-terminal"/>
    <property type="match status" value="3"/>
</dbReference>
<keyword evidence="7" id="KW-0732">Signal</keyword>
<feature type="domain" description="Trimeric autotransporter adhesin YadA-like head" evidence="12">
    <location>
        <begin position="1743"/>
        <end position="1764"/>
    </location>
</feature>
<dbReference type="GO" id="GO:0015031">
    <property type="term" value="P:protein transport"/>
    <property type="evidence" value="ECO:0007669"/>
    <property type="project" value="UniProtKB-KW"/>
</dbReference>
<feature type="domain" description="Trimeric autotransporter adhesin YadA-like head" evidence="12">
    <location>
        <begin position="1882"/>
        <end position="1908"/>
    </location>
</feature>
<comment type="subcellular location">
    <subcellularLocation>
        <location evidence="2">Cell outer membrane</location>
    </subcellularLocation>
    <subcellularLocation>
        <location evidence="1">Cell surface</location>
    </subcellularLocation>
</comment>
<dbReference type="InterPro" id="IPR024973">
    <property type="entry name" value="ESPR"/>
</dbReference>
<evidence type="ECO:0000259" key="14">
    <source>
        <dbReference type="Pfam" id="PF13018"/>
    </source>
</evidence>
<dbReference type="GO" id="GO:0009986">
    <property type="term" value="C:cell surface"/>
    <property type="evidence" value="ECO:0007669"/>
    <property type="project" value="UniProtKB-SubCell"/>
</dbReference>
<keyword evidence="10" id="KW-0998">Cell outer membrane</keyword>
<feature type="domain" description="Trimeric autotransporter adhesin YadA-like head" evidence="12">
    <location>
        <begin position="568"/>
        <end position="589"/>
    </location>
</feature>
<evidence type="ECO:0000256" key="2">
    <source>
        <dbReference type="ARBA" id="ARBA00004442"/>
    </source>
</evidence>
<dbReference type="Pfam" id="PF03895">
    <property type="entry name" value="YadA_anchor"/>
    <property type="match status" value="1"/>
</dbReference>
<evidence type="ECO:0000259" key="12">
    <source>
        <dbReference type="Pfam" id="PF05658"/>
    </source>
</evidence>
<keyword evidence="6" id="KW-0812">Transmembrane</keyword>
<dbReference type="Pfam" id="PF13018">
    <property type="entry name" value="ESPR"/>
    <property type="match status" value="1"/>
</dbReference>
<dbReference type="SUPFAM" id="SSF101967">
    <property type="entry name" value="Adhesin YadA, collagen-binding domain"/>
    <property type="match status" value="7"/>
</dbReference>
<dbReference type="GO" id="GO:0009279">
    <property type="term" value="C:cell outer membrane"/>
    <property type="evidence" value="ECO:0007669"/>
    <property type="project" value="UniProtKB-SubCell"/>
</dbReference>
<keyword evidence="4" id="KW-0813">Transport</keyword>
<evidence type="ECO:0000259" key="11">
    <source>
        <dbReference type="Pfam" id="PF03895"/>
    </source>
</evidence>
<evidence type="ECO:0000259" key="13">
    <source>
        <dbReference type="Pfam" id="PF05662"/>
    </source>
</evidence>
<keyword evidence="9" id="KW-0472">Membrane</keyword>
<feature type="domain" description="Trimeric autotransporter adhesin YadA-like head" evidence="12">
    <location>
        <begin position="310"/>
        <end position="336"/>
    </location>
</feature>
<evidence type="ECO:0000256" key="4">
    <source>
        <dbReference type="ARBA" id="ARBA00022448"/>
    </source>
</evidence>
<evidence type="ECO:0000256" key="7">
    <source>
        <dbReference type="ARBA" id="ARBA00022729"/>
    </source>
</evidence>
<dbReference type="Gene3D" id="6.10.250.2030">
    <property type="match status" value="2"/>
</dbReference>
<organism evidence="15 16">
    <name type="scientific">Paraburkholderia bryophila</name>
    <dbReference type="NCBI Taxonomy" id="420952"/>
    <lineage>
        <taxon>Bacteria</taxon>
        <taxon>Pseudomonadati</taxon>
        <taxon>Pseudomonadota</taxon>
        <taxon>Betaproteobacteria</taxon>
        <taxon>Burkholderiales</taxon>
        <taxon>Burkholderiaceae</taxon>
        <taxon>Paraburkholderia</taxon>
    </lineage>
</organism>
<dbReference type="InterPro" id="IPR008635">
    <property type="entry name" value="Coiled_stalk_dom"/>
</dbReference>
<feature type="domain" description="Trimeric autotransporter adhesin YadA-like head" evidence="12">
    <location>
        <begin position="224"/>
        <end position="250"/>
    </location>
</feature>
<dbReference type="InterPro" id="IPR005594">
    <property type="entry name" value="YadA_C"/>
</dbReference>
<dbReference type="Pfam" id="PF05662">
    <property type="entry name" value="YadA_stalk"/>
    <property type="match status" value="16"/>
</dbReference>
<dbReference type="Gene3D" id="6.10.250.2040">
    <property type="match status" value="4"/>
</dbReference>
<comment type="similarity">
    <text evidence="3">Belongs to the autotransporter-2 (AT-2) (TC 1.B.40) family.</text>
</comment>
<name>A0A329CST8_9BURK</name>
<evidence type="ECO:0000256" key="5">
    <source>
        <dbReference type="ARBA" id="ARBA00022452"/>
    </source>
</evidence>
<dbReference type="InterPro" id="IPR045584">
    <property type="entry name" value="Pilin-like"/>
</dbReference>
<dbReference type="Gene3D" id="1.20.5.170">
    <property type="match status" value="7"/>
</dbReference>
<dbReference type="Gene3D" id="2.60.40.4050">
    <property type="match status" value="4"/>
</dbReference>
<dbReference type="InterPro" id="IPR008640">
    <property type="entry name" value="Adhesin_Head_dom"/>
</dbReference>
<feature type="domain" description="Trimeric autotransporter adhesin YadA-like stalk" evidence="13">
    <location>
        <begin position="1832"/>
        <end position="1870"/>
    </location>
</feature>
<evidence type="ECO:0000256" key="8">
    <source>
        <dbReference type="ARBA" id="ARBA00022927"/>
    </source>
</evidence>
<dbReference type="Gene3D" id="3.30.1300.30">
    <property type="entry name" value="GSPII I/J protein-like"/>
    <property type="match status" value="1"/>
</dbReference>
<dbReference type="Pfam" id="PF05658">
    <property type="entry name" value="YadA_head"/>
    <property type="match status" value="10"/>
</dbReference>
<evidence type="ECO:0000256" key="6">
    <source>
        <dbReference type="ARBA" id="ARBA00022692"/>
    </source>
</evidence>
<feature type="domain" description="Trimeric autotransporter adhesin YadA-like stalk" evidence="13">
    <location>
        <begin position="446"/>
        <end position="488"/>
    </location>
</feature>
<comment type="caution">
    <text evidence="15">The sequence shown here is derived from an EMBL/GenBank/DDBJ whole genome shotgun (WGS) entry which is preliminary data.</text>
</comment>
<feature type="domain" description="Trimeric autotransporter adhesin YadA-like stalk" evidence="13">
    <location>
        <begin position="1926"/>
        <end position="1957"/>
    </location>
</feature>
<reference evidence="15 16" key="1">
    <citation type="submission" date="2018-06" db="EMBL/GenBank/DDBJ databases">
        <title>Genomic Encyclopedia of Type Strains, Phase III (KMG-III): the genomes of soil and plant-associated and newly described type strains.</title>
        <authorList>
            <person name="Whitman W."/>
        </authorList>
    </citation>
    <scope>NUCLEOTIDE SEQUENCE [LARGE SCALE GENOMIC DNA]</scope>
    <source>
        <strain evidence="15 16">LMG 23644</strain>
    </source>
</reference>
<feature type="domain" description="Trimeric autotransporter adhesin YadA-like stalk" evidence="13">
    <location>
        <begin position="712"/>
        <end position="751"/>
    </location>
</feature>